<accession>A0A6G1DRA1</accession>
<evidence type="ECO:0000256" key="1">
    <source>
        <dbReference type="SAM" id="MobiDB-lite"/>
    </source>
</evidence>
<feature type="region of interest" description="Disordered" evidence="1">
    <location>
        <begin position="1"/>
        <end position="27"/>
    </location>
</feature>
<feature type="transmembrane region" description="Helical" evidence="2">
    <location>
        <begin position="138"/>
        <end position="156"/>
    </location>
</feature>
<evidence type="ECO:0000256" key="2">
    <source>
        <dbReference type="SAM" id="Phobius"/>
    </source>
</evidence>
<dbReference type="PANTHER" id="PTHR36396">
    <property type="entry name" value="MALTASE-GLUCOAMYLASE, INTESTINAL PROTEIN"/>
    <property type="match status" value="1"/>
</dbReference>
<gene>
    <name evidence="3" type="ORF">E2562_034066</name>
</gene>
<dbReference type="OrthoDB" id="1932454at2759"/>
<sequence length="172" mass="18519">MERKPDNAGSGSGAGAGAGDPLPPPFLEVTCRSSGKVRRFAFGTTARYALHAVNRKLAPGDPAALHVEAVKDGEEPVSFGPAAPLADYGDGWKLQTITEQDAPGYYQTPAFDTRRDETKQPVKNSLDKETMAAYITKIVLAFVFIFLLGGLFTYLLETVPDMFQPASEPEPL</sequence>
<dbReference type="Proteomes" id="UP000479710">
    <property type="component" value="Unassembled WGS sequence"/>
</dbReference>
<protein>
    <submittedName>
        <fullName evidence="3">Uncharacterized protein</fullName>
    </submittedName>
</protein>
<keyword evidence="2" id="KW-0472">Membrane</keyword>
<dbReference type="PANTHER" id="PTHR36396:SF1">
    <property type="entry name" value="MALTASE-GLUCOAMYLASE, INTESTINAL PROTEIN"/>
    <property type="match status" value="1"/>
</dbReference>
<proteinExistence type="predicted"/>
<evidence type="ECO:0000313" key="4">
    <source>
        <dbReference type="Proteomes" id="UP000479710"/>
    </source>
</evidence>
<dbReference type="EMBL" id="SPHZ02000006">
    <property type="protein sequence ID" value="KAF0915148.1"/>
    <property type="molecule type" value="Genomic_DNA"/>
</dbReference>
<reference evidence="3 4" key="1">
    <citation type="submission" date="2019-11" db="EMBL/GenBank/DDBJ databases">
        <title>Whole genome sequence of Oryza granulata.</title>
        <authorList>
            <person name="Li W."/>
        </authorList>
    </citation>
    <scope>NUCLEOTIDE SEQUENCE [LARGE SCALE GENOMIC DNA]</scope>
    <source>
        <strain evidence="4">cv. Menghai</strain>
        <tissue evidence="3">Leaf</tissue>
    </source>
</reference>
<organism evidence="3 4">
    <name type="scientific">Oryza meyeriana var. granulata</name>
    <dbReference type="NCBI Taxonomy" id="110450"/>
    <lineage>
        <taxon>Eukaryota</taxon>
        <taxon>Viridiplantae</taxon>
        <taxon>Streptophyta</taxon>
        <taxon>Embryophyta</taxon>
        <taxon>Tracheophyta</taxon>
        <taxon>Spermatophyta</taxon>
        <taxon>Magnoliopsida</taxon>
        <taxon>Liliopsida</taxon>
        <taxon>Poales</taxon>
        <taxon>Poaceae</taxon>
        <taxon>BOP clade</taxon>
        <taxon>Oryzoideae</taxon>
        <taxon>Oryzeae</taxon>
        <taxon>Oryzinae</taxon>
        <taxon>Oryza</taxon>
        <taxon>Oryza meyeriana</taxon>
    </lineage>
</organism>
<comment type="caution">
    <text evidence="3">The sequence shown here is derived from an EMBL/GenBank/DDBJ whole genome shotgun (WGS) entry which is preliminary data.</text>
</comment>
<dbReference type="AlphaFoldDB" id="A0A6G1DRA1"/>
<evidence type="ECO:0000313" key="3">
    <source>
        <dbReference type="EMBL" id="KAF0915148.1"/>
    </source>
</evidence>
<keyword evidence="4" id="KW-1185">Reference proteome</keyword>
<keyword evidence="2" id="KW-1133">Transmembrane helix</keyword>
<keyword evidence="2" id="KW-0812">Transmembrane</keyword>
<name>A0A6G1DRA1_9ORYZ</name>